<proteinExistence type="predicted"/>
<reference evidence="2 4" key="2">
    <citation type="submission" date="2019-02" db="EMBL/GenBank/DDBJ databases">
        <title>The Batch Genome Submission of Acinetobacter spp. strains.</title>
        <authorList>
            <person name="Qin J."/>
            <person name="Hu Y."/>
            <person name="Ye H."/>
            <person name="Wei L."/>
            <person name="Feng Y."/>
            <person name="Zong Z."/>
        </authorList>
    </citation>
    <scope>NUCLEOTIDE SEQUENCE [LARGE SCALE GENOMIC DNA]</scope>
    <source>
        <strain evidence="2 4">WCHAW060049</strain>
    </source>
</reference>
<accession>A0A3G2T288</accession>
<dbReference type="Proteomes" id="UP000293863">
    <property type="component" value="Unassembled WGS sequence"/>
</dbReference>
<keyword evidence="4" id="KW-1185">Reference proteome</keyword>
<organism evidence="1 3">
    <name type="scientific">Acinetobacter wuhouensis</name>
    <dbReference type="NCBI Taxonomy" id="1879050"/>
    <lineage>
        <taxon>Bacteria</taxon>
        <taxon>Pseudomonadati</taxon>
        <taxon>Pseudomonadota</taxon>
        <taxon>Gammaproteobacteria</taxon>
        <taxon>Moraxellales</taxon>
        <taxon>Moraxellaceae</taxon>
        <taxon>Acinetobacter</taxon>
    </lineage>
</organism>
<dbReference type="EMBL" id="CP033133">
    <property type="protein sequence ID" value="AYO54181.1"/>
    <property type="molecule type" value="Genomic_DNA"/>
</dbReference>
<evidence type="ECO:0000313" key="1">
    <source>
        <dbReference type="EMBL" id="AYO54181.1"/>
    </source>
</evidence>
<gene>
    <name evidence="1" type="ORF">CDG68_11275</name>
    <name evidence="2" type="ORF">EXU28_04765</name>
</gene>
<dbReference type="Proteomes" id="UP000279962">
    <property type="component" value="Chromosome"/>
</dbReference>
<name>A0A3G2T288_9GAMM</name>
<evidence type="ECO:0000313" key="3">
    <source>
        <dbReference type="Proteomes" id="UP000279962"/>
    </source>
</evidence>
<evidence type="ECO:0000313" key="4">
    <source>
        <dbReference type="Proteomes" id="UP000293863"/>
    </source>
</evidence>
<dbReference type="AlphaFoldDB" id="A0A3G2T288"/>
<dbReference type="RefSeq" id="WP_087554176.1">
    <property type="nucleotide sequence ID" value="NZ_CP033133.1"/>
</dbReference>
<sequence>MNNQNDLRSLKQIYYFVDSLPELPKLTDFDKTVEFFRSLHYGEASEFDVKVNQITGNFGKKKVIILKETPNFSNSNVFLSWVVKTLTD</sequence>
<dbReference type="EMBL" id="SGSQ01000005">
    <property type="protein sequence ID" value="RZG48082.1"/>
    <property type="molecule type" value="Genomic_DNA"/>
</dbReference>
<reference evidence="1 3" key="1">
    <citation type="submission" date="2018-10" db="EMBL/GenBank/DDBJ databases">
        <title>The complete genome of Acinetobacter wuhouensis strain WCHAW010062.</title>
        <authorList>
            <person name="Hu Y."/>
            <person name="Long H."/>
            <person name="Feng Y."/>
            <person name="Zong Z."/>
        </authorList>
    </citation>
    <scope>NUCLEOTIDE SEQUENCE [LARGE SCALE GENOMIC DNA]</scope>
    <source>
        <strain evidence="1 3">WCHAW010062</strain>
    </source>
</reference>
<evidence type="ECO:0000313" key="2">
    <source>
        <dbReference type="EMBL" id="RZG48082.1"/>
    </source>
</evidence>
<protein>
    <submittedName>
        <fullName evidence="1">Uncharacterized protein</fullName>
    </submittedName>
</protein>